<feature type="transmembrane region" description="Helical" evidence="3">
    <location>
        <begin position="24"/>
        <end position="41"/>
    </location>
</feature>
<organism evidence="4 5">
    <name type="scientific">Mycolicibacillus parakoreensis</name>
    <dbReference type="NCBI Taxonomy" id="1069221"/>
    <lineage>
        <taxon>Bacteria</taxon>
        <taxon>Bacillati</taxon>
        <taxon>Actinomycetota</taxon>
        <taxon>Actinomycetes</taxon>
        <taxon>Mycobacteriales</taxon>
        <taxon>Mycobacteriaceae</taxon>
        <taxon>Mycolicibacillus</taxon>
    </lineage>
</organism>
<keyword evidence="3" id="KW-1133">Transmembrane helix</keyword>
<proteinExistence type="predicted"/>
<dbReference type="PANTHER" id="PTHR37042:SF4">
    <property type="entry name" value="OUTER MEMBRANE PROTEIN RV1973"/>
    <property type="match status" value="1"/>
</dbReference>
<comment type="subcellular location">
    <subcellularLocation>
        <location evidence="1">Membrane</location>
    </subcellularLocation>
</comment>
<gene>
    <name evidence="4" type="ORF">MIU77_06110</name>
</gene>
<evidence type="ECO:0000313" key="4">
    <source>
        <dbReference type="EMBL" id="ULN53868.1"/>
    </source>
</evidence>
<sequence length="173" mass="18826">MSETQVAPTAAHRDSAAGRARRRLAPAVIVLLLVVVAYGGWRTYQRHRTDVAAAQALSAAERYALTLTSIDGEDPERYFAAARDGATGALQDMYATSTPRLQRLFADKAVVAHGRVIDSAVKSASPTHVTVLLFVDQAVTNAEDPDPHLDRSRVDITMEKVDGRWLASRMETP</sequence>
<dbReference type="EMBL" id="CP092365">
    <property type="protein sequence ID" value="ULN53868.1"/>
    <property type="molecule type" value="Genomic_DNA"/>
</dbReference>
<keyword evidence="2 3" id="KW-0472">Membrane</keyword>
<protein>
    <submittedName>
        <fullName evidence="4">Mce protein</fullName>
    </submittedName>
</protein>
<evidence type="ECO:0000256" key="2">
    <source>
        <dbReference type="ARBA" id="ARBA00023136"/>
    </source>
</evidence>
<keyword evidence="3" id="KW-0812">Transmembrane</keyword>
<accession>A0ABY3U2Y6</accession>
<dbReference type="PANTHER" id="PTHR37042">
    <property type="entry name" value="OUTER MEMBRANE PROTEIN RV1973"/>
    <property type="match status" value="1"/>
</dbReference>
<reference evidence="4" key="1">
    <citation type="submission" date="2022-08" db="EMBL/GenBank/DDBJ databases">
        <title>Complete genome sequence of 14 non-tuberculosis mycobacteria type-strains.</title>
        <authorList>
            <person name="Igarashi Y."/>
            <person name="Osugi A."/>
            <person name="Mitarai S."/>
        </authorList>
    </citation>
    <scope>NUCLEOTIDE SEQUENCE</scope>
    <source>
        <strain evidence="4">DSM 45575</strain>
    </source>
</reference>
<keyword evidence="5" id="KW-1185">Reference proteome</keyword>
<evidence type="ECO:0000256" key="3">
    <source>
        <dbReference type="SAM" id="Phobius"/>
    </source>
</evidence>
<dbReference type="RefSeq" id="WP_240172112.1">
    <property type="nucleotide sequence ID" value="NZ_CP092365.1"/>
</dbReference>
<name>A0ABY3U2Y6_9MYCO</name>
<evidence type="ECO:0000256" key="1">
    <source>
        <dbReference type="ARBA" id="ARBA00004370"/>
    </source>
</evidence>
<evidence type="ECO:0000313" key="5">
    <source>
        <dbReference type="Proteomes" id="UP001055200"/>
    </source>
</evidence>
<dbReference type="Proteomes" id="UP001055200">
    <property type="component" value="Chromosome"/>
</dbReference>